<sequence>MYCSMSFSVFYVDRYSNPASDGSDAESTADPVEQRSHAYDENGDLVLIVGPQAEGSFRVCSRTLARASVVFEKMLFGVFAESRSRYHSEDYWEIKLPDDDADSMEIFLNIIHGRPADVPRTLALRALWPYMSDALCTSRSIWLGGCHERAQF</sequence>
<dbReference type="Proteomes" id="UP000654918">
    <property type="component" value="Unassembled WGS sequence"/>
</dbReference>
<dbReference type="SUPFAM" id="SSF54695">
    <property type="entry name" value="POZ domain"/>
    <property type="match status" value="1"/>
</dbReference>
<dbReference type="InterPro" id="IPR011333">
    <property type="entry name" value="SKP1/BTB/POZ_sf"/>
</dbReference>
<evidence type="ECO:0000313" key="3">
    <source>
        <dbReference type="Proteomes" id="UP000654918"/>
    </source>
</evidence>
<dbReference type="Pfam" id="PF00651">
    <property type="entry name" value="BTB"/>
    <property type="match status" value="1"/>
</dbReference>
<dbReference type="PROSITE" id="PS50097">
    <property type="entry name" value="BTB"/>
    <property type="match status" value="1"/>
</dbReference>
<feature type="domain" description="BTB" evidence="1">
    <location>
        <begin position="43"/>
        <end position="120"/>
    </location>
</feature>
<dbReference type="EMBL" id="WIGO01000219">
    <property type="protein sequence ID" value="KAF6823156.1"/>
    <property type="molecule type" value="Genomic_DNA"/>
</dbReference>
<dbReference type="InterPro" id="IPR000210">
    <property type="entry name" value="BTB/POZ_dom"/>
</dbReference>
<name>A0A8H6N8B5_9PEZI</name>
<comment type="caution">
    <text evidence="2">The sequence shown here is derived from an EMBL/GenBank/DDBJ whole genome shotgun (WGS) entry which is preliminary data.</text>
</comment>
<accession>A0A8H6N8B5</accession>
<evidence type="ECO:0000259" key="1">
    <source>
        <dbReference type="PROSITE" id="PS50097"/>
    </source>
</evidence>
<dbReference type="Gene3D" id="3.30.710.10">
    <property type="entry name" value="Potassium Channel Kv1.1, Chain A"/>
    <property type="match status" value="1"/>
</dbReference>
<protein>
    <submittedName>
        <fullName evidence="2">Nuclear pore protein-like protein</fullName>
    </submittedName>
</protein>
<reference evidence="2" key="1">
    <citation type="journal article" date="2020" name="Phytopathology">
        <title>Genome Sequence Resources of Colletotrichum truncatum, C. plurivorum, C. musicola, and C. sojae: Four Species Pathogenic to Soybean (Glycine max).</title>
        <authorList>
            <person name="Rogerio F."/>
            <person name="Boufleur T.R."/>
            <person name="Ciampi-Guillardi M."/>
            <person name="Sukno S.A."/>
            <person name="Thon M.R."/>
            <person name="Massola Junior N.S."/>
            <person name="Baroncelli R."/>
        </authorList>
    </citation>
    <scope>NUCLEOTIDE SEQUENCE</scope>
    <source>
        <strain evidence="2">LFN00145</strain>
    </source>
</reference>
<gene>
    <name evidence="2" type="ORF">CPLU01_11591</name>
</gene>
<organism evidence="2 3">
    <name type="scientific">Colletotrichum plurivorum</name>
    <dbReference type="NCBI Taxonomy" id="2175906"/>
    <lineage>
        <taxon>Eukaryota</taxon>
        <taxon>Fungi</taxon>
        <taxon>Dikarya</taxon>
        <taxon>Ascomycota</taxon>
        <taxon>Pezizomycotina</taxon>
        <taxon>Sordariomycetes</taxon>
        <taxon>Hypocreomycetidae</taxon>
        <taxon>Glomerellales</taxon>
        <taxon>Glomerellaceae</taxon>
        <taxon>Colletotrichum</taxon>
        <taxon>Colletotrichum orchidearum species complex</taxon>
    </lineage>
</organism>
<keyword evidence="3" id="KW-1185">Reference proteome</keyword>
<evidence type="ECO:0000313" key="2">
    <source>
        <dbReference type="EMBL" id="KAF6823156.1"/>
    </source>
</evidence>
<dbReference type="AlphaFoldDB" id="A0A8H6N8B5"/>
<proteinExistence type="predicted"/>